<feature type="domain" description="Retrovirus-related Pol polyprotein from transposon TNT 1-94-like beta-barrel" evidence="1">
    <location>
        <begin position="7"/>
        <end position="55"/>
    </location>
</feature>
<dbReference type="Pfam" id="PF22936">
    <property type="entry name" value="Pol_BBD"/>
    <property type="match status" value="1"/>
</dbReference>
<dbReference type="InterPro" id="IPR054722">
    <property type="entry name" value="PolX-like_BBD"/>
</dbReference>
<dbReference type="EMBL" id="LBMM01033839">
    <property type="protein sequence ID" value="KMQ81583.1"/>
    <property type="molecule type" value="Genomic_DNA"/>
</dbReference>
<feature type="non-terminal residue" evidence="2">
    <location>
        <position position="124"/>
    </location>
</feature>
<proteinExistence type="predicted"/>
<protein>
    <submittedName>
        <fullName evidence="2">Retrotransposon ty1-copia subclass</fullName>
    </submittedName>
</protein>
<evidence type="ECO:0000259" key="1">
    <source>
        <dbReference type="Pfam" id="PF22936"/>
    </source>
</evidence>
<gene>
    <name evidence="2" type="ORF">RF55_25867</name>
</gene>
<comment type="caution">
    <text evidence="2">The sequence shown here is derived from an EMBL/GenBank/DDBJ whole genome shotgun (WGS) entry which is preliminary data.</text>
</comment>
<dbReference type="Proteomes" id="UP000036403">
    <property type="component" value="Unassembled WGS sequence"/>
</dbReference>
<keyword evidence="3" id="KW-1185">Reference proteome</keyword>
<sequence>MGVAVGDANYPIEGTGDVKLVSDKPGNDYKVTLKNVMYAPNIRRNLIAGSKFDQANAKFVGKKGKITVYSKTGDTIFESKQSGGLYKCWPNVKVDKSKFSANIVKTGKTSDVRDWHQRFCYVNT</sequence>
<reference evidence="2 3" key="1">
    <citation type="submission" date="2015-04" db="EMBL/GenBank/DDBJ databases">
        <title>Lasius niger genome sequencing.</title>
        <authorList>
            <person name="Konorov E.A."/>
            <person name="Nikitin M.A."/>
            <person name="Kirill M.V."/>
            <person name="Chang P."/>
        </authorList>
    </citation>
    <scope>NUCLEOTIDE SEQUENCE [LARGE SCALE GENOMIC DNA]</scope>
    <source>
        <tissue evidence="2">Whole</tissue>
    </source>
</reference>
<name>A0A0J7JTI4_LASNI</name>
<dbReference type="PaxDb" id="67767-A0A0J7JTI4"/>
<dbReference type="AlphaFoldDB" id="A0A0J7JTI4"/>
<evidence type="ECO:0000313" key="2">
    <source>
        <dbReference type="EMBL" id="KMQ81583.1"/>
    </source>
</evidence>
<dbReference type="OrthoDB" id="7548346at2759"/>
<evidence type="ECO:0000313" key="3">
    <source>
        <dbReference type="Proteomes" id="UP000036403"/>
    </source>
</evidence>
<accession>A0A0J7JTI4</accession>
<organism evidence="2 3">
    <name type="scientific">Lasius niger</name>
    <name type="common">Black garden ant</name>
    <dbReference type="NCBI Taxonomy" id="67767"/>
    <lineage>
        <taxon>Eukaryota</taxon>
        <taxon>Metazoa</taxon>
        <taxon>Ecdysozoa</taxon>
        <taxon>Arthropoda</taxon>
        <taxon>Hexapoda</taxon>
        <taxon>Insecta</taxon>
        <taxon>Pterygota</taxon>
        <taxon>Neoptera</taxon>
        <taxon>Endopterygota</taxon>
        <taxon>Hymenoptera</taxon>
        <taxon>Apocrita</taxon>
        <taxon>Aculeata</taxon>
        <taxon>Formicoidea</taxon>
        <taxon>Formicidae</taxon>
        <taxon>Formicinae</taxon>
        <taxon>Lasius</taxon>
        <taxon>Lasius</taxon>
    </lineage>
</organism>